<sequence length="222" mass="24570">MNQTQPYLQIALDSTDLSTALNDVHHVADAVDVIEVGTVLAFSEGMHALKTLRQHYPQHILVCDMKLLDAGETLAEMAFASGANWVTVGAAAHIETVRSAQRIAQQFNGEIQIELFGHWTIEDAKLWVESGVTQAIYHRSRDAQAAGVGWGEHDLLLMEQLSEVGLELSITGGIVPEDIHLFKNIRAKSFIAGRALANHDGNTIHDGKTIAREFRKQINHYW</sequence>
<dbReference type="EMBL" id="FULE01000005">
    <property type="protein sequence ID" value="SJN53230.1"/>
    <property type="molecule type" value="Genomic_DNA"/>
</dbReference>
<keyword evidence="2" id="KW-0119">Carbohydrate metabolism</keyword>
<dbReference type="InterPro" id="IPR041710">
    <property type="entry name" value="HPS/KGPDC"/>
</dbReference>
<dbReference type="NCBIfam" id="NF009832">
    <property type="entry name" value="PRK13306.1"/>
    <property type="match status" value="1"/>
</dbReference>
<dbReference type="FunFam" id="3.20.20.70:FF:000022">
    <property type="entry name" value="3-keto-L-gulonate-6-phosphate decarboxylase UlaD"/>
    <property type="match status" value="1"/>
</dbReference>
<gene>
    <name evidence="4" type="primary">sgbH_1</name>
    <name evidence="4" type="ORF">VR7878_00234</name>
</gene>
<dbReference type="Gene3D" id="3.20.20.70">
    <property type="entry name" value="Aldolase class I"/>
    <property type="match status" value="1"/>
</dbReference>
<dbReference type="PANTHER" id="PTHR35039:SF3">
    <property type="entry name" value="3-KETO-L-GULONATE-6-PHOSPHATE DECARBOXYLASE SGBH-RELATED"/>
    <property type="match status" value="1"/>
</dbReference>
<dbReference type="GO" id="GO:0006207">
    <property type="term" value="P:'de novo' pyrimidine nucleobase biosynthetic process"/>
    <property type="evidence" value="ECO:0007669"/>
    <property type="project" value="InterPro"/>
</dbReference>
<reference evidence="5" key="1">
    <citation type="submission" date="2017-02" db="EMBL/GenBank/DDBJ databases">
        <authorList>
            <person name="Rodrigo-Torres L."/>
            <person name="Arahal R.D."/>
            <person name="Lucena T."/>
        </authorList>
    </citation>
    <scope>NUCLEOTIDE SEQUENCE [LARGE SCALE GENOMIC DNA]</scope>
    <source>
        <strain evidence="5">CECT 7878</strain>
    </source>
</reference>
<dbReference type="GO" id="GO:0004590">
    <property type="term" value="F:orotidine-5'-phosphate decarboxylase activity"/>
    <property type="evidence" value="ECO:0007669"/>
    <property type="project" value="InterPro"/>
</dbReference>
<evidence type="ECO:0000313" key="5">
    <source>
        <dbReference type="Proteomes" id="UP000188276"/>
    </source>
</evidence>
<organism evidence="4 5">
    <name type="scientific">Vibrio ruber (strain DSM 16370 / JCM 11486 / BCRC 17186 / CECT 7878 / LMG 23124 / VR1)</name>
    <dbReference type="NCBI Taxonomy" id="1123498"/>
    <lineage>
        <taxon>Bacteria</taxon>
        <taxon>Pseudomonadati</taxon>
        <taxon>Pseudomonadota</taxon>
        <taxon>Gammaproteobacteria</taxon>
        <taxon>Vibrionales</taxon>
        <taxon>Vibrionaceae</taxon>
        <taxon>Vibrio</taxon>
    </lineage>
</organism>
<dbReference type="PANTHER" id="PTHR35039">
    <property type="entry name" value="3-KETO-L-GULONATE-6-PHOSPHATE DECARBOXYLASE SGBH-RELATED"/>
    <property type="match status" value="1"/>
</dbReference>
<dbReference type="STRING" id="1123498.VR7878_00234"/>
<dbReference type="SUPFAM" id="SSF51366">
    <property type="entry name" value="Ribulose-phoshate binding barrel"/>
    <property type="match status" value="1"/>
</dbReference>
<proteinExistence type="predicted"/>
<dbReference type="EC" id="4.1.1.85" evidence="4"/>
<dbReference type="GO" id="GO:0019854">
    <property type="term" value="P:L-ascorbic acid catabolic process"/>
    <property type="evidence" value="ECO:0007669"/>
    <property type="project" value="TreeGrafter"/>
</dbReference>
<dbReference type="CDD" id="cd04726">
    <property type="entry name" value="KGPDC_HPS"/>
    <property type="match status" value="1"/>
</dbReference>
<keyword evidence="1 4" id="KW-0456">Lyase</keyword>
<name>A0A1R4L9F9_VIBR1</name>
<dbReference type="RefSeq" id="WP_077332647.1">
    <property type="nucleotide sequence ID" value="NZ_FULE01000005.1"/>
</dbReference>
<dbReference type="OrthoDB" id="43475at2"/>
<protein>
    <submittedName>
        <fullName evidence="4">3-keto-L-gulonate-6-phosphate decarboxylase SgbH</fullName>
        <ecNumber evidence="4">4.1.1.85</ecNumber>
    </submittedName>
</protein>
<dbReference type="Pfam" id="PF00215">
    <property type="entry name" value="OMPdecase"/>
    <property type="match status" value="1"/>
</dbReference>
<evidence type="ECO:0000256" key="1">
    <source>
        <dbReference type="ARBA" id="ARBA00023239"/>
    </source>
</evidence>
<evidence type="ECO:0000256" key="2">
    <source>
        <dbReference type="ARBA" id="ARBA00023277"/>
    </source>
</evidence>
<feature type="domain" description="Orotidine 5'-phosphate decarboxylase" evidence="3">
    <location>
        <begin position="7"/>
        <end position="214"/>
    </location>
</feature>
<dbReference type="InterPro" id="IPR001754">
    <property type="entry name" value="OMPdeCOase_dom"/>
</dbReference>
<dbReference type="SMART" id="SM00934">
    <property type="entry name" value="OMPdecase"/>
    <property type="match status" value="1"/>
</dbReference>
<dbReference type="AlphaFoldDB" id="A0A1R4L9F9"/>
<evidence type="ECO:0000313" key="4">
    <source>
        <dbReference type="EMBL" id="SJN53230.1"/>
    </source>
</evidence>
<accession>A0A1R4L9F9</accession>
<dbReference type="InterPro" id="IPR013785">
    <property type="entry name" value="Aldolase_TIM"/>
</dbReference>
<dbReference type="InterPro" id="IPR011060">
    <property type="entry name" value="RibuloseP-bd_barrel"/>
</dbReference>
<dbReference type="Proteomes" id="UP000188276">
    <property type="component" value="Unassembled WGS sequence"/>
</dbReference>
<evidence type="ECO:0000259" key="3">
    <source>
        <dbReference type="SMART" id="SM00934"/>
    </source>
</evidence>
<keyword evidence="5" id="KW-1185">Reference proteome</keyword>
<dbReference type="GO" id="GO:0033982">
    <property type="term" value="F:3-dehydro-L-gulonate-6-phosphate decarboxylase activity"/>
    <property type="evidence" value="ECO:0007669"/>
    <property type="project" value="UniProtKB-EC"/>
</dbReference>